<gene>
    <name evidence="2" type="ORF">T265_13856</name>
</gene>
<evidence type="ECO:0000313" key="3">
    <source>
        <dbReference type="Proteomes" id="UP000054324"/>
    </source>
</evidence>
<dbReference type="GeneID" id="20328023"/>
<proteinExistence type="predicted"/>
<sequence length="110" mass="11854">VQNANQEVASLSFSGVSRDAHSSPSEEAEAVLKCLYTNCLSLFNKLGDVKQSACLEKLSIIALTETWLTPDVSDAEISIDGERQPLTDKNKTDPGNLGESLDPVYQSVNP</sequence>
<evidence type="ECO:0000256" key="1">
    <source>
        <dbReference type="SAM" id="MobiDB-lite"/>
    </source>
</evidence>
<dbReference type="KEGG" id="ovi:T265_13856"/>
<keyword evidence="3" id="KW-1185">Reference proteome</keyword>
<accession>A0A074ZIN3</accession>
<feature type="non-terminal residue" evidence="2">
    <location>
        <position position="1"/>
    </location>
</feature>
<feature type="region of interest" description="Disordered" evidence="1">
    <location>
        <begin position="78"/>
        <end position="110"/>
    </location>
</feature>
<dbReference type="AlphaFoldDB" id="A0A074ZIN3"/>
<reference evidence="2 3" key="1">
    <citation type="submission" date="2013-11" db="EMBL/GenBank/DDBJ databases">
        <title>Opisthorchis viverrini - life in the bile duct.</title>
        <authorList>
            <person name="Young N.D."/>
            <person name="Nagarajan N."/>
            <person name="Lin S.J."/>
            <person name="Korhonen P.K."/>
            <person name="Jex A.R."/>
            <person name="Hall R.S."/>
            <person name="Safavi-Hemami H."/>
            <person name="Kaewkong W."/>
            <person name="Bertrand D."/>
            <person name="Gao S."/>
            <person name="Seet Q."/>
            <person name="Wongkham S."/>
            <person name="Teh B.T."/>
            <person name="Wongkham C."/>
            <person name="Intapan P.M."/>
            <person name="Maleewong W."/>
            <person name="Yang X."/>
            <person name="Hu M."/>
            <person name="Wang Z."/>
            <person name="Hofmann A."/>
            <person name="Sternberg P.W."/>
            <person name="Tan P."/>
            <person name="Wang J."/>
            <person name="Gasser R.B."/>
        </authorList>
    </citation>
    <scope>NUCLEOTIDE SEQUENCE [LARGE SCALE GENOMIC DNA]</scope>
</reference>
<feature type="non-terminal residue" evidence="2">
    <location>
        <position position="110"/>
    </location>
</feature>
<feature type="compositionally biased region" description="Basic and acidic residues" evidence="1">
    <location>
        <begin position="80"/>
        <end position="92"/>
    </location>
</feature>
<evidence type="ECO:0000313" key="2">
    <source>
        <dbReference type="EMBL" id="KER27158.1"/>
    </source>
</evidence>
<name>A0A074ZIN3_OPIVI</name>
<dbReference type="RefSeq" id="XP_009169133.1">
    <property type="nucleotide sequence ID" value="XM_009170869.1"/>
</dbReference>
<feature type="compositionally biased region" description="Polar residues" evidence="1">
    <location>
        <begin position="1"/>
        <end position="15"/>
    </location>
</feature>
<protein>
    <submittedName>
        <fullName evidence="2">Uncharacterized protein</fullName>
    </submittedName>
</protein>
<dbReference type="CTD" id="20328023"/>
<dbReference type="Proteomes" id="UP000054324">
    <property type="component" value="Unassembled WGS sequence"/>
</dbReference>
<organism evidence="2 3">
    <name type="scientific">Opisthorchis viverrini</name>
    <name type="common">Southeast Asian liver fluke</name>
    <dbReference type="NCBI Taxonomy" id="6198"/>
    <lineage>
        <taxon>Eukaryota</taxon>
        <taxon>Metazoa</taxon>
        <taxon>Spiralia</taxon>
        <taxon>Lophotrochozoa</taxon>
        <taxon>Platyhelminthes</taxon>
        <taxon>Trematoda</taxon>
        <taxon>Digenea</taxon>
        <taxon>Opisthorchiida</taxon>
        <taxon>Opisthorchiata</taxon>
        <taxon>Opisthorchiidae</taxon>
        <taxon>Opisthorchis</taxon>
    </lineage>
</organism>
<dbReference type="EMBL" id="KL596730">
    <property type="protein sequence ID" value="KER27158.1"/>
    <property type="molecule type" value="Genomic_DNA"/>
</dbReference>
<feature type="region of interest" description="Disordered" evidence="1">
    <location>
        <begin position="1"/>
        <end position="22"/>
    </location>
</feature>
<dbReference type="OrthoDB" id="6274754at2759"/>